<gene>
    <name evidence="2" type="ORF">TELCIR_19551</name>
</gene>
<name>A0A2G9TM69_TELCI</name>
<organism evidence="2 3">
    <name type="scientific">Teladorsagia circumcincta</name>
    <name type="common">Brown stomach worm</name>
    <name type="synonym">Ostertagia circumcincta</name>
    <dbReference type="NCBI Taxonomy" id="45464"/>
    <lineage>
        <taxon>Eukaryota</taxon>
        <taxon>Metazoa</taxon>
        <taxon>Ecdysozoa</taxon>
        <taxon>Nematoda</taxon>
        <taxon>Chromadorea</taxon>
        <taxon>Rhabditida</taxon>
        <taxon>Rhabditina</taxon>
        <taxon>Rhabditomorpha</taxon>
        <taxon>Strongyloidea</taxon>
        <taxon>Trichostrongylidae</taxon>
        <taxon>Teladorsagia</taxon>
    </lineage>
</organism>
<feature type="compositionally biased region" description="Basic and acidic residues" evidence="1">
    <location>
        <begin position="48"/>
        <end position="57"/>
    </location>
</feature>
<dbReference type="OrthoDB" id="5843797at2759"/>
<keyword evidence="3" id="KW-1185">Reference proteome</keyword>
<evidence type="ECO:0000313" key="2">
    <source>
        <dbReference type="EMBL" id="PIO58998.1"/>
    </source>
</evidence>
<evidence type="ECO:0000313" key="3">
    <source>
        <dbReference type="Proteomes" id="UP000230423"/>
    </source>
</evidence>
<protein>
    <submittedName>
        <fullName evidence="2">Uncharacterized protein</fullName>
    </submittedName>
</protein>
<proteinExistence type="predicted"/>
<feature type="non-terminal residue" evidence="2">
    <location>
        <position position="1"/>
    </location>
</feature>
<reference evidence="2 3" key="1">
    <citation type="submission" date="2015-09" db="EMBL/GenBank/DDBJ databases">
        <title>Draft genome of the parasitic nematode Teladorsagia circumcincta isolate WARC Sus (inbred).</title>
        <authorList>
            <person name="Mitreva M."/>
        </authorList>
    </citation>
    <scope>NUCLEOTIDE SEQUENCE [LARGE SCALE GENOMIC DNA]</scope>
    <source>
        <strain evidence="2 3">S</strain>
    </source>
</reference>
<sequence>DDAAEYEGEEEDRGQVENDDEDKQNEIQEENEDSEREEGDEGEDAEEQREAAIRNGREALTNGLKEVEKFIVHQTPGIERCIETEEMVNDVPTKFLQTQGINLERKSQSERKRVASSIVYRAYGPSIKTWIMVYVV</sequence>
<feature type="region of interest" description="Disordered" evidence="1">
    <location>
        <begin position="1"/>
        <end position="57"/>
    </location>
</feature>
<accession>A0A2G9TM69</accession>
<feature type="compositionally biased region" description="Acidic residues" evidence="1">
    <location>
        <begin position="1"/>
        <end position="47"/>
    </location>
</feature>
<dbReference type="AlphaFoldDB" id="A0A2G9TM69"/>
<dbReference type="EMBL" id="KZ359129">
    <property type="protein sequence ID" value="PIO58998.1"/>
    <property type="molecule type" value="Genomic_DNA"/>
</dbReference>
<evidence type="ECO:0000256" key="1">
    <source>
        <dbReference type="SAM" id="MobiDB-lite"/>
    </source>
</evidence>
<dbReference type="Proteomes" id="UP000230423">
    <property type="component" value="Unassembled WGS sequence"/>
</dbReference>